<keyword evidence="3 10" id="KW-0812">Transmembrane</keyword>
<dbReference type="Pfam" id="PF03935">
    <property type="entry name" value="SKN1_KRE6_Sbg1"/>
    <property type="match status" value="1"/>
</dbReference>
<feature type="domain" description="GH16" evidence="11">
    <location>
        <begin position="251"/>
        <end position="594"/>
    </location>
</feature>
<dbReference type="SUPFAM" id="SSF49899">
    <property type="entry name" value="Concanavalin A-like lectins/glucanases"/>
    <property type="match status" value="1"/>
</dbReference>
<keyword evidence="6 10" id="KW-0472">Membrane</keyword>
<evidence type="ECO:0000256" key="1">
    <source>
        <dbReference type="ARBA" id="ARBA00004606"/>
    </source>
</evidence>
<dbReference type="PANTHER" id="PTHR31361">
    <property type="entry name" value="BETA-GLUCAN SYNTHESIS-ASSOCIATED PROTEIN KRE6-RELATED"/>
    <property type="match status" value="1"/>
</dbReference>
<comment type="subcellular location">
    <subcellularLocation>
        <location evidence="1">Membrane</location>
        <topology evidence="1">Single-pass type II membrane protein</topology>
    </subcellularLocation>
</comment>
<dbReference type="FunFam" id="2.60.120.200:FF:000140">
    <property type="entry name" value="Beta-glucan synthesis-associated protein"/>
    <property type="match status" value="1"/>
</dbReference>
<dbReference type="GO" id="GO:0006078">
    <property type="term" value="P:(1-&gt;6)-beta-D-glucan biosynthetic process"/>
    <property type="evidence" value="ECO:0007669"/>
    <property type="project" value="TreeGrafter"/>
</dbReference>
<feature type="compositionally biased region" description="Polar residues" evidence="9">
    <location>
        <begin position="9"/>
        <end position="30"/>
    </location>
</feature>
<dbReference type="GO" id="GO:0015926">
    <property type="term" value="F:glucosidase activity"/>
    <property type="evidence" value="ECO:0007669"/>
    <property type="project" value="TreeGrafter"/>
</dbReference>
<evidence type="ECO:0000256" key="4">
    <source>
        <dbReference type="ARBA" id="ARBA00022968"/>
    </source>
</evidence>
<evidence type="ECO:0000256" key="7">
    <source>
        <dbReference type="ARBA" id="ARBA00023180"/>
    </source>
</evidence>
<evidence type="ECO:0000256" key="9">
    <source>
        <dbReference type="SAM" id="MobiDB-lite"/>
    </source>
</evidence>
<dbReference type="InterPro" id="IPR005629">
    <property type="entry name" value="Skn1/Kre6/Sbg1"/>
</dbReference>
<evidence type="ECO:0000313" key="12">
    <source>
        <dbReference type="EMBL" id="CEH14315.1"/>
    </source>
</evidence>
<sequence>MSYAHQGGANYQSVPNPSDGSFNRNMSGNPQGFPAPGRRSTGDASGSASGSAESGRSSNSPMISNNQGGGGGGSYVGSQRDLTTNGEYGPYSHLRKGSMGKMGSRPGQGRGAYAAGGAAAGATLGANLNQHDAGNRASNYSAASSYGGDNKKYYQPQQDGLLWDGKGEAEPDDYLHNPDSKRGDSLHPCSARGILNVLALVVIVTGLLALFAGYPIIAHYTKRPDNTSGFNIGGTNGSGQVPNVPSILGLVDNDTLPADREWTNPDGIKHHCVFSDEFNTPGRTFWPGDDPYWTAVDIWYGATGDYEWYAPEQINTTDGHLQITMEDRPTHNLNFRSGMLQSWNKFCFQGGYIEFSAILPGSPNTQGWWPGLWTMGNLGRPGYLGTTDYGKTGLNWLPGMRLPACTCSGEDHPGPNNNVGRSSPEIDALEAQTAQGVGEASQSLQTAPFDLAYDWDQDVAVLHPGGGTKINSYTGGVYQEAVSGLSPIPNKAYELANNPTFTTFGFEYVPDYDNDGSGSITWYIDGQQTWTVTGASTPPRPNIGIGRRPIPTEPLSIILNLGISEGFQHIEFDTLQFPATMKVDYVRVYQRDGQPDRTSCDPADHPTADYINRHGDVYNNPNVTQWRDKYNWPKNKLIDGC</sequence>
<feature type="compositionally biased region" description="Basic and acidic residues" evidence="9">
    <location>
        <begin position="165"/>
        <end position="183"/>
    </location>
</feature>
<feature type="compositionally biased region" description="Polar residues" evidence="9">
    <location>
        <begin position="76"/>
        <end position="86"/>
    </location>
</feature>
<dbReference type="InterPro" id="IPR013320">
    <property type="entry name" value="ConA-like_dom_sf"/>
</dbReference>
<feature type="transmembrane region" description="Helical" evidence="10">
    <location>
        <begin position="194"/>
        <end position="217"/>
    </location>
</feature>
<dbReference type="PANTHER" id="PTHR31361:SF15">
    <property type="entry name" value="GH16 DOMAIN-CONTAINING PROTEIN"/>
    <property type="match status" value="1"/>
</dbReference>
<dbReference type="Proteomes" id="UP000054845">
    <property type="component" value="Unassembled WGS sequence"/>
</dbReference>
<dbReference type="GO" id="GO:0031505">
    <property type="term" value="P:fungal-type cell wall organization"/>
    <property type="evidence" value="ECO:0007669"/>
    <property type="project" value="UniProtKB-ARBA"/>
</dbReference>
<keyword evidence="7" id="KW-0325">Glycoprotein</keyword>
<dbReference type="EMBL" id="CCYA01000240">
    <property type="protein sequence ID" value="CEH14315.1"/>
    <property type="molecule type" value="Genomic_DNA"/>
</dbReference>
<dbReference type="AlphaFoldDB" id="A0A0P1BE33"/>
<keyword evidence="5 10" id="KW-1133">Transmembrane helix</keyword>
<keyword evidence="8" id="KW-0961">Cell wall biogenesis/degradation</keyword>
<feature type="region of interest" description="Disordered" evidence="9">
    <location>
        <begin position="1"/>
        <end position="114"/>
    </location>
</feature>
<keyword evidence="13" id="KW-1185">Reference proteome</keyword>
<accession>A0A0P1BE33</accession>
<keyword evidence="4" id="KW-0735">Signal-anchor</keyword>
<dbReference type="Gene3D" id="2.60.120.200">
    <property type="match status" value="1"/>
</dbReference>
<evidence type="ECO:0000256" key="3">
    <source>
        <dbReference type="ARBA" id="ARBA00022692"/>
    </source>
</evidence>
<organism evidence="12 13">
    <name type="scientific">Ceraceosorus bombacis</name>
    <dbReference type="NCBI Taxonomy" id="401625"/>
    <lineage>
        <taxon>Eukaryota</taxon>
        <taxon>Fungi</taxon>
        <taxon>Dikarya</taxon>
        <taxon>Basidiomycota</taxon>
        <taxon>Ustilaginomycotina</taxon>
        <taxon>Exobasidiomycetes</taxon>
        <taxon>Ceraceosorales</taxon>
        <taxon>Ceraceosoraceae</taxon>
        <taxon>Ceraceosorus</taxon>
    </lineage>
</organism>
<dbReference type="PROSITE" id="PS51762">
    <property type="entry name" value="GH16_2"/>
    <property type="match status" value="1"/>
</dbReference>
<evidence type="ECO:0000256" key="6">
    <source>
        <dbReference type="ARBA" id="ARBA00023136"/>
    </source>
</evidence>
<feature type="compositionally biased region" description="Low complexity" evidence="9">
    <location>
        <begin position="37"/>
        <end position="60"/>
    </location>
</feature>
<dbReference type="InterPro" id="IPR000757">
    <property type="entry name" value="Beta-glucanase-like"/>
</dbReference>
<dbReference type="CDD" id="cd02180">
    <property type="entry name" value="GH16_fungal_KRE6_glucanase"/>
    <property type="match status" value="1"/>
</dbReference>
<dbReference type="STRING" id="401625.A0A0P1BE33"/>
<dbReference type="OrthoDB" id="412647at2759"/>
<evidence type="ECO:0000256" key="2">
    <source>
        <dbReference type="ARBA" id="ARBA00010962"/>
    </source>
</evidence>
<evidence type="ECO:0000256" key="10">
    <source>
        <dbReference type="SAM" id="Phobius"/>
    </source>
</evidence>
<dbReference type="GO" id="GO:0005789">
    <property type="term" value="C:endoplasmic reticulum membrane"/>
    <property type="evidence" value="ECO:0007669"/>
    <property type="project" value="TreeGrafter"/>
</dbReference>
<reference evidence="12 13" key="1">
    <citation type="submission" date="2014-09" db="EMBL/GenBank/DDBJ databases">
        <authorList>
            <person name="Magalhaes I.L.F."/>
            <person name="Oliveira U."/>
            <person name="Santos F.R."/>
            <person name="Vidigal T.H.D.A."/>
            <person name="Brescovit A.D."/>
            <person name="Santos A.J."/>
        </authorList>
    </citation>
    <scope>NUCLEOTIDE SEQUENCE [LARGE SCALE GENOMIC DNA]</scope>
</reference>
<dbReference type="GO" id="GO:0005886">
    <property type="term" value="C:plasma membrane"/>
    <property type="evidence" value="ECO:0007669"/>
    <property type="project" value="TreeGrafter"/>
</dbReference>
<evidence type="ECO:0000256" key="8">
    <source>
        <dbReference type="ARBA" id="ARBA00023316"/>
    </source>
</evidence>
<proteinExistence type="inferred from homology"/>
<protein>
    <submittedName>
        <fullName evidence="12">BETA-GLUCAN SYNTHESIS-ASSOCIATED PROTEIN KRE6-RELATED</fullName>
    </submittedName>
</protein>
<evidence type="ECO:0000313" key="13">
    <source>
        <dbReference type="Proteomes" id="UP000054845"/>
    </source>
</evidence>
<evidence type="ECO:0000256" key="5">
    <source>
        <dbReference type="ARBA" id="ARBA00022989"/>
    </source>
</evidence>
<feature type="region of interest" description="Disordered" evidence="9">
    <location>
        <begin position="157"/>
        <end position="183"/>
    </location>
</feature>
<comment type="similarity">
    <text evidence="2">Belongs to the SKN1/KRE6 family.</text>
</comment>
<name>A0A0P1BE33_9BASI</name>
<evidence type="ECO:0000259" key="11">
    <source>
        <dbReference type="PROSITE" id="PS51762"/>
    </source>
</evidence>